<reference evidence="3 4" key="1">
    <citation type="journal article" date="2018" name="BMC Genomics">
        <title>Genomic comparison of Trypanosoma conorhini and Trypanosoma rangeli to Trypanosoma cruzi strains of high and low virulence.</title>
        <authorList>
            <person name="Bradwell K.R."/>
            <person name="Koparde V.N."/>
            <person name="Matveyev A.V."/>
            <person name="Serrano M.G."/>
            <person name="Alves J.M."/>
            <person name="Parikh H."/>
            <person name="Huang B."/>
            <person name="Lee V."/>
            <person name="Espinosa-Alvarez O."/>
            <person name="Ortiz P.A."/>
            <person name="Costa-Martins A.G."/>
            <person name="Teixeira M.M."/>
            <person name="Buck G.A."/>
        </authorList>
    </citation>
    <scope>NUCLEOTIDE SEQUENCE [LARGE SCALE GENOMIC DNA]</scope>
    <source>
        <strain evidence="3 4">AM80</strain>
    </source>
</reference>
<organism evidence="3 4">
    <name type="scientific">Trypanosoma rangeli</name>
    <dbReference type="NCBI Taxonomy" id="5698"/>
    <lineage>
        <taxon>Eukaryota</taxon>
        <taxon>Discoba</taxon>
        <taxon>Euglenozoa</taxon>
        <taxon>Kinetoplastea</taxon>
        <taxon>Metakinetoplastina</taxon>
        <taxon>Trypanosomatida</taxon>
        <taxon>Trypanosomatidae</taxon>
        <taxon>Trypanosoma</taxon>
        <taxon>Herpetosoma</taxon>
    </lineage>
</organism>
<evidence type="ECO:0000313" key="3">
    <source>
        <dbReference type="EMBL" id="RNF08431.1"/>
    </source>
</evidence>
<accession>A0A422NSK5</accession>
<dbReference type="GO" id="GO:0000775">
    <property type="term" value="C:chromosome, centromeric region"/>
    <property type="evidence" value="ECO:0007669"/>
    <property type="project" value="TreeGrafter"/>
</dbReference>
<keyword evidence="2" id="KW-0235">DNA replication</keyword>
<protein>
    <submittedName>
        <fullName evidence="3">Sister chromatid cohesion protein DCC1</fullName>
    </submittedName>
</protein>
<keyword evidence="4" id="KW-1185">Reference proteome</keyword>
<dbReference type="GO" id="GO:0006260">
    <property type="term" value="P:DNA replication"/>
    <property type="evidence" value="ECO:0007669"/>
    <property type="project" value="UniProtKB-KW"/>
</dbReference>
<evidence type="ECO:0000313" key="4">
    <source>
        <dbReference type="Proteomes" id="UP000283634"/>
    </source>
</evidence>
<sequence>MTYVTLRSEFATRSDYRLLALEAKCVQSLKDKLTTHGPATSPTTAAATGNNTTLLMMKGTSQLLLCDDDHTYRIRRVEYSNTLLLAEKHPMCDCDRDALKSVSVPGCSAFSKAEETSKHVVISAAERLFEAKPSCASRDVLRLIKASPVTIEELESEYIQLPGDSAEVKTTIPDGMDSQHYTFSQLVSMSHSSARELSDMLCGAGAIVYHGHVRLLHPSLLREALQAVIVFMEGCEDASWGAVEEHFCPSVYPSIVIHVIQGVYGALKHVEGGKGAAALLHMQKVLQALAEVAIVVLKARAGVEEPCTQFRGDEIALYCSVDFESFYGTWTDSIPTSFFASGGVPPRSDLAALMSLLHGVVIIHGARGDGHAGATVVWAPRDELATDLSRRMEQLFELNSGRWEADALRAYVEPLLDPGMTFEQVVHRYAREFHTPNQPVRYGRLA</sequence>
<dbReference type="InterPro" id="IPR019128">
    <property type="entry name" value="Dcc1"/>
</dbReference>
<dbReference type="OrthoDB" id="276989at2759"/>
<dbReference type="GO" id="GO:0031390">
    <property type="term" value="C:Ctf18 RFC-like complex"/>
    <property type="evidence" value="ECO:0007669"/>
    <property type="project" value="InterPro"/>
</dbReference>
<dbReference type="PANTHER" id="PTHR13395">
    <property type="entry name" value="SISTER CHROMATID COHESION PROTEIN DCC1-RELATED"/>
    <property type="match status" value="1"/>
</dbReference>
<dbReference type="GO" id="GO:0034088">
    <property type="term" value="P:maintenance of mitotic sister chromatid cohesion"/>
    <property type="evidence" value="ECO:0007669"/>
    <property type="project" value="TreeGrafter"/>
</dbReference>
<comment type="similarity">
    <text evidence="1">Belongs to the DCC1 family.</text>
</comment>
<gene>
    <name evidence="3" type="ORF">TraAM80_02731</name>
</gene>
<comment type="caution">
    <text evidence="3">The sequence shown here is derived from an EMBL/GenBank/DDBJ whole genome shotgun (WGS) entry which is preliminary data.</text>
</comment>
<dbReference type="GeneID" id="40326664"/>
<dbReference type="GO" id="GO:0000785">
    <property type="term" value="C:chromatin"/>
    <property type="evidence" value="ECO:0007669"/>
    <property type="project" value="TreeGrafter"/>
</dbReference>
<dbReference type="Proteomes" id="UP000283634">
    <property type="component" value="Unassembled WGS sequence"/>
</dbReference>
<dbReference type="RefSeq" id="XP_029240387.1">
    <property type="nucleotide sequence ID" value="XM_029379725.1"/>
</dbReference>
<evidence type="ECO:0000256" key="2">
    <source>
        <dbReference type="ARBA" id="ARBA00022705"/>
    </source>
</evidence>
<dbReference type="Pfam" id="PF09724">
    <property type="entry name" value="Dcc1"/>
    <property type="match status" value="1"/>
</dbReference>
<evidence type="ECO:0000256" key="1">
    <source>
        <dbReference type="ARBA" id="ARBA00007017"/>
    </source>
</evidence>
<dbReference type="OMA" id="HLCPSVY"/>
<proteinExistence type="inferred from homology"/>
<name>A0A422NSK5_TRYRA</name>
<dbReference type="EMBL" id="MKGL01000066">
    <property type="protein sequence ID" value="RNF08431.1"/>
    <property type="molecule type" value="Genomic_DNA"/>
</dbReference>
<dbReference type="AlphaFoldDB" id="A0A422NSK5"/>
<dbReference type="PANTHER" id="PTHR13395:SF6">
    <property type="entry name" value="SISTER CHROMATID COHESION PROTEIN DCC1"/>
    <property type="match status" value="1"/>
</dbReference>
<dbReference type="VEuPathDB" id="TriTrypDB:TRSC58_01299"/>